<evidence type="ECO:0000256" key="1">
    <source>
        <dbReference type="ARBA" id="ARBA00005600"/>
    </source>
</evidence>
<evidence type="ECO:0000256" key="10">
    <source>
        <dbReference type="ARBA" id="ARBA00042656"/>
    </source>
</evidence>
<dbReference type="GO" id="GO:0004540">
    <property type="term" value="F:RNA nuclease activity"/>
    <property type="evidence" value="ECO:0007669"/>
    <property type="project" value="TreeGrafter"/>
</dbReference>
<dbReference type="InterPro" id="IPR036816">
    <property type="entry name" value="RNaseA-like_dom_sf"/>
</dbReference>
<keyword evidence="6" id="KW-0944">Nitration</keyword>
<evidence type="ECO:0000256" key="9">
    <source>
        <dbReference type="ARBA" id="ARBA00041168"/>
    </source>
</evidence>
<dbReference type="SUPFAM" id="SSF54076">
    <property type="entry name" value="RNase A-like"/>
    <property type="match status" value="1"/>
</dbReference>
<reference evidence="13" key="1">
    <citation type="journal article" date="2017" name="Genome Biol. Evol.">
        <title>Rapid Evolution of Primate Type 2 Immune Response Factors Linked to Asthma Susceptibility.</title>
        <authorList>
            <person name="Barber M.F."/>
            <person name="Lee E.M."/>
            <person name="Griffin H."/>
            <person name="Elde N.C."/>
        </authorList>
    </citation>
    <scope>NUCLEOTIDE SEQUENCE</scope>
</reference>
<sequence>MVPKLFTSQICLLLLLGLMGVEGSLHATPPHFTKAQWFAQQHINMNPSRCTIAMRVINRIERYCKDKNTFLHTAFADVVNVCYNRSMHCPHNRTLHNCHHSSYRVPLLQCDLINPGERNISACRYADRPGRKFYVVACANRDPRDSPRYPVVPVHLDSII</sequence>
<dbReference type="InterPro" id="IPR001427">
    <property type="entry name" value="RNaseA"/>
</dbReference>
<organism evidence="13">
    <name type="scientific">Cercopithecus mitis</name>
    <name type="common">Blue monkey</name>
    <dbReference type="NCBI Taxonomy" id="36225"/>
    <lineage>
        <taxon>Eukaryota</taxon>
        <taxon>Metazoa</taxon>
        <taxon>Chordata</taxon>
        <taxon>Craniata</taxon>
        <taxon>Vertebrata</taxon>
        <taxon>Euteleostomi</taxon>
        <taxon>Mammalia</taxon>
        <taxon>Eutheria</taxon>
        <taxon>Euarchontoglires</taxon>
        <taxon>Primates</taxon>
        <taxon>Haplorrhini</taxon>
        <taxon>Catarrhini</taxon>
        <taxon>Cercopithecidae</taxon>
        <taxon>Cercopithecinae</taxon>
        <taxon>Cercopithecus</taxon>
    </lineage>
</organism>
<protein>
    <recommendedName>
        <fullName evidence="9">Eosinophil cationic protein</fullName>
    </recommendedName>
    <alternativeName>
        <fullName evidence="10">Ribonuclease 3</fullName>
    </alternativeName>
</protein>
<dbReference type="GO" id="GO:0003676">
    <property type="term" value="F:nucleic acid binding"/>
    <property type="evidence" value="ECO:0007669"/>
    <property type="project" value="InterPro"/>
</dbReference>
<keyword evidence="4 11" id="KW-0255">Endonuclease</keyword>
<feature type="signal peptide" evidence="11">
    <location>
        <begin position="1"/>
        <end position="23"/>
    </location>
</feature>
<dbReference type="InterPro" id="IPR023411">
    <property type="entry name" value="RNaseA_AS"/>
</dbReference>
<dbReference type="GO" id="GO:0005615">
    <property type="term" value="C:extracellular space"/>
    <property type="evidence" value="ECO:0007669"/>
    <property type="project" value="TreeGrafter"/>
</dbReference>
<evidence type="ECO:0000256" key="2">
    <source>
        <dbReference type="ARBA" id="ARBA00022722"/>
    </source>
</evidence>
<proteinExistence type="evidence at transcript level"/>
<dbReference type="PROSITE" id="PS00127">
    <property type="entry name" value="RNASE_PANCREATIC"/>
    <property type="match status" value="1"/>
</dbReference>
<evidence type="ECO:0000256" key="4">
    <source>
        <dbReference type="ARBA" id="ARBA00022759"/>
    </source>
</evidence>
<dbReference type="GO" id="GO:0002227">
    <property type="term" value="P:innate immune response in mucosa"/>
    <property type="evidence" value="ECO:0007669"/>
    <property type="project" value="TreeGrafter"/>
</dbReference>
<dbReference type="InterPro" id="IPR023412">
    <property type="entry name" value="RNaseA_domain"/>
</dbReference>
<evidence type="ECO:0000256" key="8">
    <source>
        <dbReference type="ARBA" id="ARBA00023180"/>
    </source>
</evidence>
<keyword evidence="2 11" id="KW-0540">Nuclease</keyword>
<evidence type="ECO:0000256" key="11">
    <source>
        <dbReference type="RuleBase" id="RU000651"/>
    </source>
</evidence>
<comment type="similarity">
    <text evidence="1 11">Belongs to the pancreatic ribonuclease family.</text>
</comment>
<name>A0A2U8U0Y1_CERMI</name>
<feature type="chain" id="PRO_5015801277" description="Eosinophil cationic protein" evidence="11">
    <location>
        <begin position="24"/>
        <end position="160"/>
    </location>
</feature>
<evidence type="ECO:0000259" key="12">
    <source>
        <dbReference type="SMART" id="SM00092"/>
    </source>
</evidence>
<dbReference type="PRINTS" id="PR00794">
    <property type="entry name" value="RIBONUCLEASE"/>
</dbReference>
<dbReference type="SMART" id="SM00092">
    <property type="entry name" value="RNAse_Pc"/>
    <property type="match status" value="1"/>
</dbReference>
<gene>
    <name evidence="13" type="primary">RNASE3</name>
</gene>
<dbReference type="CDD" id="cd06265">
    <property type="entry name" value="RNase_A_canonical"/>
    <property type="match status" value="1"/>
</dbReference>
<evidence type="ECO:0000256" key="7">
    <source>
        <dbReference type="ARBA" id="ARBA00023157"/>
    </source>
</evidence>
<dbReference type="Gene3D" id="3.10.130.10">
    <property type="entry name" value="Ribonuclease A-like domain"/>
    <property type="match status" value="1"/>
</dbReference>
<dbReference type="PANTHER" id="PTHR11437:SF3">
    <property type="entry name" value="EOSINOPHIL CATIONIC PROTEIN"/>
    <property type="match status" value="1"/>
</dbReference>
<keyword evidence="7" id="KW-1015">Disulfide bond</keyword>
<dbReference type="GO" id="GO:0016787">
    <property type="term" value="F:hydrolase activity"/>
    <property type="evidence" value="ECO:0007669"/>
    <property type="project" value="UniProtKB-KW"/>
</dbReference>
<evidence type="ECO:0000313" key="13">
    <source>
        <dbReference type="EMBL" id="AWM95364.1"/>
    </source>
</evidence>
<keyword evidence="8" id="KW-0325">Glycoprotein</keyword>
<dbReference type="GO" id="GO:0004519">
    <property type="term" value="F:endonuclease activity"/>
    <property type="evidence" value="ECO:0007669"/>
    <property type="project" value="UniProtKB-KW"/>
</dbReference>
<dbReference type="GO" id="GO:0006935">
    <property type="term" value="P:chemotaxis"/>
    <property type="evidence" value="ECO:0007669"/>
    <property type="project" value="TreeGrafter"/>
</dbReference>
<keyword evidence="3 11" id="KW-0732">Signal</keyword>
<dbReference type="PANTHER" id="PTHR11437">
    <property type="entry name" value="RIBONUCLEASE"/>
    <property type="match status" value="1"/>
</dbReference>
<accession>A0A2U8U0Y1</accession>
<evidence type="ECO:0000256" key="5">
    <source>
        <dbReference type="ARBA" id="ARBA00022801"/>
    </source>
</evidence>
<feature type="domain" description="Ribonuclease A-domain" evidence="12">
    <location>
        <begin position="31"/>
        <end position="160"/>
    </location>
</feature>
<dbReference type="Pfam" id="PF00074">
    <property type="entry name" value="RnaseA"/>
    <property type="match status" value="1"/>
</dbReference>
<dbReference type="AlphaFoldDB" id="A0A2U8U0Y1"/>
<evidence type="ECO:0000256" key="3">
    <source>
        <dbReference type="ARBA" id="ARBA00022729"/>
    </source>
</evidence>
<dbReference type="GO" id="GO:0050830">
    <property type="term" value="P:defense response to Gram-positive bacterium"/>
    <property type="evidence" value="ECO:0007669"/>
    <property type="project" value="TreeGrafter"/>
</dbReference>
<keyword evidence="5 11" id="KW-0378">Hydrolase</keyword>
<evidence type="ECO:0000256" key="6">
    <source>
        <dbReference type="ARBA" id="ARBA00023074"/>
    </source>
</evidence>
<dbReference type="FunFam" id="3.10.130.10:FF:000001">
    <property type="entry name" value="Ribonuclease pancreatic"/>
    <property type="match status" value="1"/>
</dbReference>
<dbReference type="EMBL" id="MF465890">
    <property type="protein sequence ID" value="AWM95364.1"/>
    <property type="molecule type" value="mRNA"/>
</dbReference>